<dbReference type="PANTHER" id="PTHR35596">
    <property type="entry name" value="DUF2263 DOMAIN-CONTAINING PROTEIN"/>
    <property type="match status" value="1"/>
</dbReference>
<evidence type="ECO:0000313" key="3">
    <source>
        <dbReference type="Proteomes" id="UP000277580"/>
    </source>
</evidence>
<dbReference type="Gene3D" id="3.40.220.10">
    <property type="entry name" value="Leucine Aminopeptidase, subunit E, domain 1"/>
    <property type="match status" value="1"/>
</dbReference>
<feature type="non-terminal residue" evidence="2">
    <location>
        <position position="1"/>
    </location>
</feature>
<gene>
    <name evidence="2" type="ORF">P167DRAFT_469505</name>
</gene>
<dbReference type="NCBIfam" id="TIGR02452">
    <property type="entry name" value="TIGR02452 family protein"/>
    <property type="match status" value="1"/>
</dbReference>
<dbReference type="Pfam" id="PF10021">
    <property type="entry name" value="PARG_cat_microb"/>
    <property type="match status" value="1"/>
</dbReference>
<protein>
    <recommendedName>
        <fullName evidence="1">Microbial-type PARG catalytic domain-containing protein</fullName>
    </recommendedName>
</protein>
<dbReference type="STRING" id="1392247.A0A3N4L4K6"/>
<dbReference type="AlphaFoldDB" id="A0A3N4L4K6"/>
<keyword evidence="3" id="KW-1185">Reference proteome</keyword>
<dbReference type="InterPro" id="IPR012664">
    <property type="entry name" value="CHP02452"/>
</dbReference>
<feature type="domain" description="Microbial-type PARG catalytic" evidence="1">
    <location>
        <begin position="3"/>
        <end position="73"/>
    </location>
</feature>
<sequence length="211" mass="23140">QTNRVLVLNTANEKKAGGEWDGGILTLEEGFARRSNLVQALNCTDPRTPAVQTYYPLPQTGAVYSPSVVVFREGFKGGYTIWGDDEWKVVSVVSAPPVRRPKTDETGMKYSFDEEKNLQRDKMKSILRVAALNGHTNLVLGGFGSCGPEGSGSGVYRNPVRDVCLLWKELLESEEFVGWFANIVFALAGDSGGSWATEDKDCAKEFNAFFG</sequence>
<dbReference type="InterPro" id="IPR019261">
    <property type="entry name" value="PARG_cat_microbial"/>
</dbReference>
<evidence type="ECO:0000313" key="2">
    <source>
        <dbReference type="EMBL" id="RPB17820.1"/>
    </source>
</evidence>
<organism evidence="2 3">
    <name type="scientific">Morchella conica CCBAS932</name>
    <dbReference type="NCBI Taxonomy" id="1392247"/>
    <lineage>
        <taxon>Eukaryota</taxon>
        <taxon>Fungi</taxon>
        <taxon>Dikarya</taxon>
        <taxon>Ascomycota</taxon>
        <taxon>Pezizomycotina</taxon>
        <taxon>Pezizomycetes</taxon>
        <taxon>Pezizales</taxon>
        <taxon>Morchellaceae</taxon>
        <taxon>Morchella</taxon>
    </lineage>
</organism>
<name>A0A3N4L4K6_9PEZI</name>
<evidence type="ECO:0000259" key="1">
    <source>
        <dbReference type="Pfam" id="PF10021"/>
    </source>
</evidence>
<dbReference type="InParanoid" id="A0A3N4L4K6"/>
<feature type="non-terminal residue" evidence="2">
    <location>
        <position position="211"/>
    </location>
</feature>
<dbReference type="PANTHER" id="PTHR35596:SF2">
    <property type="entry name" value="MICROBIAL-TYPE PARG CATALYTIC DOMAIN-CONTAINING PROTEIN"/>
    <property type="match status" value="1"/>
</dbReference>
<accession>A0A3N4L4K6</accession>
<reference evidence="2 3" key="1">
    <citation type="journal article" date="2018" name="Nat. Ecol. Evol.">
        <title>Pezizomycetes genomes reveal the molecular basis of ectomycorrhizal truffle lifestyle.</title>
        <authorList>
            <person name="Murat C."/>
            <person name="Payen T."/>
            <person name="Noel B."/>
            <person name="Kuo A."/>
            <person name="Morin E."/>
            <person name="Chen J."/>
            <person name="Kohler A."/>
            <person name="Krizsan K."/>
            <person name="Balestrini R."/>
            <person name="Da Silva C."/>
            <person name="Montanini B."/>
            <person name="Hainaut M."/>
            <person name="Levati E."/>
            <person name="Barry K.W."/>
            <person name="Belfiori B."/>
            <person name="Cichocki N."/>
            <person name="Clum A."/>
            <person name="Dockter R.B."/>
            <person name="Fauchery L."/>
            <person name="Guy J."/>
            <person name="Iotti M."/>
            <person name="Le Tacon F."/>
            <person name="Lindquist E.A."/>
            <person name="Lipzen A."/>
            <person name="Malagnac F."/>
            <person name="Mello A."/>
            <person name="Molinier V."/>
            <person name="Miyauchi S."/>
            <person name="Poulain J."/>
            <person name="Riccioni C."/>
            <person name="Rubini A."/>
            <person name="Sitrit Y."/>
            <person name="Splivallo R."/>
            <person name="Traeger S."/>
            <person name="Wang M."/>
            <person name="Zifcakova L."/>
            <person name="Wipf D."/>
            <person name="Zambonelli A."/>
            <person name="Paolocci F."/>
            <person name="Nowrousian M."/>
            <person name="Ottonello S."/>
            <person name="Baldrian P."/>
            <person name="Spatafora J.W."/>
            <person name="Henrissat B."/>
            <person name="Nagy L.G."/>
            <person name="Aury J.M."/>
            <person name="Wincker P."/>
            <person name="Grigoriev I.V."/>
            <person name="Bonfante P."/>
            <person name="Martin F.M."/>
        </authorList>
    </citation>
    <scope>NUCLEOTIDE SEQUENCE [LARGE SCALE GENOMIC DNA]</scope>
    <source>
        <strain evidence="2 3">CCBAS932</strain>
    </source>
</reference>
<dbReference type="Proteomes" id="UP000277580">
    <property type="component" value="Unassembled WGS sequence"/>
</dbReference>
<dbReference type="OrthoDB" id="2440523at2759"/>
<proteinExistence type="predicted"/>
<dbReference type="EMBL" id="ML119105">
    <property type="protein sequence ID" value="RPB17820.1"/>
    <property type="molecule type" value="Genomic_DNA"/>
</dbReference>
<dbReference type="InterPro" id="IPR043472">
    <property type="entry name" value="Macro_dom-like"/>
</dbReference>